<dbReference type="STRING" id="2045.KR76_09450"/>
<comment type="similarity">
    <text evidence="1 3">Belongs to the aldehyde dehydrogenase family.</text>
</comment>
<dbReference type="Proteomes" id="UP000030300">
    <property type="component" value="Chromosome"/>
</dbReference>
<dbReference type="InterPro" id="IPR029510">
    <property type="entry name" value="Ald_DH_CS_GLU"/>
</dbReference>
<dbReference type="InterPro" id="IPR016163">
    <property type="entry name" value="Ald_DH_C"/>
</dbReference>
<dbReference type="KEGG" id="psim:KR76_09450"/>
<dbReference type="OrthoDB" id="6882680at2"/>
<dbReference type="SUPFAM" id="SSF53720">
    <property type="entry name" value="ALDH-like"/>
    <property type="match status" value="1"/>
</dbReference>
<keyword evidence="5" id="KW-1185">Reference proteome</keyword>
<dbReference type="Gene3D" id="3.40.309.10">
    <property type="entry name" value="Aldehyde Dehydrogenase, Chain A, domain 2"/>
    <property type="match status" value="1"/>
</dbReference>
<dbReference type="AlphaFoldDB" id="A0A0A1DJX4"/>
<dbReference type="EMBL" id="CP009896">
    <property type="protein sequence ID" value="AIY16927.1"/>
    <property type="molecule type" value="Genomic_DNA"/>
</dbReference>
<evidence type="ECO:0000256" key="2">
    <source>
        <dbReference type="ARBA" id="ARBA00023002"/>
    </source>
</evidence>
<dbReference type="RefSeq" id="WP_038677899.1">
    <property type="nucleotide sequence ID" value="NZ_BJMC01000008.1"/>
</dbReference>
<organism evidence="4 5">
    <name type="scientific">Nocardioides simplex</name>
    <name type="common">Arthrobacter simplex</name>
    <dbReference type="NCBI Taxonomy" id="2045"/>
    <lineage>
        <taxon>Bacteria</taxon>
        <taxon>Bacillati</taxon>
        <taxon>Actinomycetota</taxon>
        <taxon>Actinomycetes</taxon>
        <taxon>Propionibacteriales</taxon>
        <taxon>Nocardioidaceae</taxon>
        <taxon>Pimelobacter</taxon>
    </lineage>
</organism>
<dbReference type="InterPro" id="IPR016162">
    <property type="entry name" value="Ald_DH_N"/>
</dbReference>
<protein>
    <submittedName>
        <fullName evidence="4">Aldehyde dehydrogenase</fullName>
        <ecNumber evidence="4">1.2.1.3</ecNumber>
    </submittedName>
</protein>
<dbReference type="eggNOG" id="COG1012">
    <property type="taxonomic scope" value="Bacteria"/>
</dbReference>
<dbReference type="Gene3D" id="3.40.605.10">
    <property type="entry name" value="Aldehyde Dehydrogenase, Chain A, domain 1"/>
    <property type="match status" value="1"/>
</dbReference>
<dbReference type="InterPro" id="IPR016161">
    <property type="entry name" value="Ald_DH/histidinol_DH"/>
</dbReference>
<dbReference type="FunFam" id="3.40.605.10:FF:000007">
    <property type="entry name" value="NAD/NADP-dependent betaine aldehyde dehydrogenase"/>
    <property type="match status" value="1"/>
</dbReference>
<dbReference type="GO" id="GO:0004029">
    <property type="term" value="F:aldehyde dehydrogenase (NAD+) activity"/>
    <property type="evidence" value="ECO:0007669"/>
    <property type="project" value="UniProtKB-EC"/>
</dbReference>
<name>A0A0A1DJX4_NOCSI</name>
<keyword evidence="2 3" id="KW-0560">Oxidoreductase</keyword>
<dbReference type="PANTHER" id="PTHR11699">
    <property type="entry name" value="ALDEHYDE DEHYDROGENASE-RELATED"/>
    <property type="match status" value="1"/>
</dbReference>
<dbReference type="GeneID" id="96609126"/>
<gene>
    <name evidence="4" type="ORF">KR76_09450</name>
</gene>
<dbReference type="Pfam" id="PF00171">
    <property type="entry name" value="Aldedh"/>
    <property type="match status" value="1"/>
</dbReference>
<dbReference type="PROSITE" id="PS00687">
    <property type="entry name" value="ALDEHYDE_DEHYDR_GLU"/>
    <property type="match status" value="1"/>
</dbReference>
<proteinExistence type="inferred from homology"/>
<evidence type="ECO:0000313" key="4">
    <source>
        <dbReference type="EMBL" id="AIY16927.1"/>
    </source>
</evidence>
<evidence type="ECO:0000256" key="1">
    <source>
        <dbReference type="ARBA" id="ARBA00009986"/>
    </source>
</evidence>
<accession>A0A0A1DJX4</accession>
<evidence type="ECO:0000256" key="3">
    <source>
        <dbReference type="RuleBase" id="RU003345"/>
    </source>
</evidence>
<sequence length="472" mass="49248">MRHLQHLIDGRAFASTDPETRPVVDPATEEVVAHIPVGSAEDVDAAVRSAVRAQPGWAALDLAERLLLLARVADAVEKEAADLARLENLEMGKPVPLAEQFIAGGVAGWRQSLERARRYSFVTDVTVPGEPGRTIVDRRPLGVVGLIIPWNFTVTSILSSLAPLLASGNTVVLKPSEKSPLSAARFAELLDLPPGVVNLVHGDARAGRPLASHDDVALLHFTGSVEAGRSVGVAAAARLKRSVLELGGNDPVIVDADVDVAATAAAVAFSSFVNSGQICTSSERVYVHRAVADEFVAALVAAAGDYPLNADRNGSGLGPLVDGAQRDLVHAHVRDAVALGATVRCGGELPEGPGFGYPATVLTGLTPEMRVMREETFGPLAPVVVVDSFDEAVELANGTGFGLAATVYTRDPGHQRRAADVRAGIVWINAWQQTGAEATYEPWGLSGVGADGADAAFDAATRPVTVHLTDAG</sequence>
<dbReference type="EC" id="1.2.1.3" evidence="4"/>
<dbReference type="HOGENOM" id="CLU_005391_0_0_11"/>
<dbReference type="InterPro" id="IPR015590">
    <property type="entry name" value="Aldehyde_DH_dom"/>
</dbReference>
<evidence type="ECO:0000313" key="5">
    <source>
        <dbReference type="Proteomes" id="UP000030300"/>
    </source>
</evidence>
<reference evidence="4 5" key="1">
    <citation type="journal article" date="2015" name="Genome Announc.">
        <title>Complete Genome Sequence of Steroid-Transforming Nocardioides simplex VKM Ac-2033D.</title>
        <authorList>
            <person name="Shtratnikova V.Y."/>
            <person name="Schelkunov M.I."/>
            <person name="Pekov Y.A."/>
            <person name="Fokina V.V."/>
            <person name="Logacheva M.D."/>
            <person name="Sokolov S.L."/>
            <person name="Bragin E.Y."/>
            <person name="Ashapkin V.V."/>
            <person name="Donova M.V."/>
        </authorList>
    </citation>
    <scope>NUCLEOTIDE SEQUENCE [LARGE SCALE GENOMIC DNA]</scope>
    <source>
        <strain evidence="4 5">VKM Ac-2033D</strain>
    </source>
</reference>